<dbReference type="Pfam" id="PF12728">
    <property type="entry name" value="HTH_17"/>
    <property type="match status" value="1"/>
</dbReference>
<proteinExistence type="predicted"/>
<dbReference type="AlphaFoldDB" id="A0A1F4USK5"/>
<protein>
    <submittedName>
        <fullName evidence="3">Uncharacterized protein</fullName>
    </submittedName>
</protein>
<gene>
    <name evidence="3" type="ORF">A2713_02400</name>
</gene>
<sequence length="251" mass="29403">MLTIKEVANRLGVHWQTVRNYIDKKELKSYKVGRLVKVKEEDLENFLSKQNDTKDEKYNIEIELRYFVENRKSLEKKILDIGGIVNYHGHIIDHWFIPNHIKNREDHDIWFNKKRGTGIRIREQDNGYTGKITTSLEAKKLTSAMNHNTFLESEISVENYQQTRDFLELLDRKEFITIDKDRVIYKIENFKIVIDDIKNFRVGVEIEIENASTRDEAIKNIEGVATKLGLGEKNKTPISITVSAMDTLAKF</sequence>
<dbReference type="NCBIfam" id="TIGR01764">
    <property type="entry name" value="excise"/>
    <property type="match status" value="1"/>
</dbReference>
<feature type="domain" description="CYTH" evidence="2">
    <location>
        <begin position="59"/>
        <end position="250"/>
    </location>
</feature>
<accession>A0A1F4USK5</accession>
<dbReference type="InterPro" id="IPR000551">
    <property type="entry name" value="MerR-type_HTH_dom"/>
</dbReference>
<dbReference type="Proteomes" id="UP000176444">
    <property type="component" value="Unassembled WGS sequence"/>
</dbReference>
<evidence type="ECO:0000313" key="3">
    <source>
        <dbReference type="EMBL" id="OGC47955.1"/>
    </source>
</evidence>
<dbReference type="Pfam" id="PF01928">
    <property type="entry name" value="CYTH"/>
    <property type="match status" value="1"/>
</dbReference>
<dbReference type="EMBL" id="MEUX01000006">
    <property type="protein sequence ID" value="OGC47955.1"/>
    <property type="molecule type" value="Genomic_DNA"/>
</dbReference>
<dbReference type="InterPro" id="IPR023577">
    <property type="entry name" value="CYTH_domain"/>
</dbReference>
<dbReference type="PROSITE" id="PS51707">
    <property type="entry name" value="CYTH"/>
    <property type="match status" value="1"/>
</dbReference>
<evidence type="ECO:0000313" key="4">
    <source>
        <dbReference type="Proteomes" id="UP000176444"/>
    </source>
</evidence>
<evidence type="ECO:0000259" key="1">
    <source>
        <dbReference type="PROSITE" id="PS50937"/>
    </source>
</evidence>
<dbReference type="SUPFAM" id="SSF46955">
    <property type="entry name" value="Putative DNA-binding domain"/>
    <property type="match status" value="1"/>
</dbReference>
<dbReference type="Gene3D" id="2.40.320.10">
    <property type="entry name" value="Hypothetical Protein Pfu-838710-001"/>
    <property type="match status" value="1"/>
</dbReference>
<dbReference type="SUPFAM" id="SSF55154">
    <property type="entry name" value="CYTH-like phosphatases"/>
    <property type="match status" value="1"/>
</dbReference>
<feature type="domain" description="HTH merR-type" evidence="1">
    <location>
        <begin position="1"/>
        <end position="21"/>
    </location>
</feature>
<dbReference type="InterPro" id="IPR041657">
    <property type="entry name" value="HTH_17"/>
</dbReference>
<reference evidence="3 4" key="1">
    <citation type="journal article" date="2016" name="Nat. Commun.">
        <title>Thousands of microbial genomes shed light on interconnected biogeochemical processes in an aquifer system.</title>
        <authorList>
            <person name="Anantharaman K."/>
            <person name="Brown C.T."/>
            <person name="Hug L.A."/>
            <person name="Sharon I."/>
            <person name="Castelle C.J."/>
            <person name="Probst A.J."/>
            <person name="Thomas B.C."/>
            <person name="Singh A."/>
            <person name="Wilkins M.J."/>
            <person name="Karaoz U."/>
            <person name="Brodie E.L."/>
            <person name="Williams K.H."/>
            <person name="Hubbard S.S."/>
            <person name="Banfield J.F."/>
        </authorList>
    </citation>
    <scope>NUCLEOTIDE SEQUENCE [LARGE SCALE GENOMIC DNA]</scope>
</reference>
<dbReference type="GO" id="GO:0006355">
    <property type="term" value="P:regulation of DNA-templated transcription"/>
    <property type="evidence" value="ECO:0007669"/>
    <property type="project" value="InterPro"/>
</dbReference>
<organism evidence="3 4">
    <name type="scientific">candidate division WWE3 bacterium RIFCSPHIGHO2_01_FULL_35_17</name>
    <dbReference type="NCBI Taxonomy" id="1802614"/>
    <lineage>
        <taxon>Bacteria</taxon>
        <taxon>Katanobacteria</taxon>
    </lineage>
</organism>
<dbReference type="GO" id="GO:0003677">
    <property type="term" value="F:DNA binding"/>
    <property type="evidence" value="ECO:0007669"/>
    <property type="project" value="InterPro"/>
</dbReference>
<dbReference type="PROSITE" id="PS50937">
    <property type="entry name" value="HTH_MERR_2"/>
    <property type="match status" value="1"/>
</dbReference>
<dbReference type="InterPro" id="IPR010093">
    <property type="entry name" value="SinI_DNA-bd"/>
</dbReference>
<name>A0A1F4USK5_UNCKA</name>
<evidence type="ECO:0000259" key="2">
    <source>
        <dbReference type="PROSITE" id="PS51707"/>
    </source>
</evidence>
<dbReference type="InterPro" id="IPR033469">
    <property type="entry name" value="CYTH-like_dom_sf"/>
</dbReference>
<dbReference type="InterPro" id="IPR009061">
    <property type="entry name" value="DNA-bd_dom_put_sf"/>
</dbReference>
<comment type="caution">
    <text evidence="3">The sequence shown here is derived from an EMBL/GenBank/DDBJ whole genome shotgun (WGS) entry which is preliminary data.</text>
</comment>